<dbReference type="InterPro" id="IPR036663">
    <property type="entry name" value="Fumarylacetoacetase_C_sf"/>
</dbReference>
<dbReference type="GO" id="GO:0046872">
    <property type="term" value="F:metal ion binding"/>
    <property type="evidence" value="ECO:0007669"/>
    <property type="project" value="UniProtKB-KW"/>
</dbReference>
<evidence type="ECO:0000259" key="5">
    <source>
        <dbReference type="Pfam" id="PF01557"/>
    </source>
</evidence>
<dbReference type="GO" id="GO:0016853">
    <property type="term" value="F:isomerase activity"/>
    <property type="evidence" value="ECO:0007669"/>
    <property type="project" value="UniProtKB-ARBA"/>
</dbReference>
<dbReference type="AlphaFoldDB" id="A0A3P4B5Z8"/>
<dbReference type="PANTHER" id="PTHR42796">
    <property type="entry name" value="FUMARYLACETOACETATE HYDROLASE DOMAIN-CONTAINING PROTEIN 2A-RELATED"/>
    <property type="match status" value="1"/>
</dbReference>
<reference evidence="6 7" key="1">
    <citation type="submission" date="2018-10" db="EMBL/GenBank/DDBJ databases">
        <authorList>
            <person name="Criscuolo A."/>
        </authorList>
    </citation>
    <scope>NUCLEOTIDE SEQUENCE [LARGE SCALE GENOMIC DNA]</scope>
    <source>
        <strain evidence="6">DnA1</strain>
    </source>
</reference>
<protein>
    <submittedName>
        <fullName evidence="6">Ureidoglycolate lyase</fullName>
        <ecNumber evidence="6">4.3.2.3</ecNumber>
    </submittedName>
</protein>
<evidence type="ECO:0000313" key="6">
    <source>
        <dbReference type="EMBL" id="VCU71492.1"/>
    </source>
</evidence>
<evidence type="ECO:0000256" key="1">
    <source>
        <dbReference type="ARBA" id="ARBA00001946"/>
    </source>
</evidence>
<accession>A0A3P4B5Z8</accession>
<name>A0A3P4B5Z8_9BURK</name>
<comment type="cofactor">
    <cofactor evidence="1">
        <name>Mg(2+)</name>
        <dbReference type="ChEBI" id="CHEBI:18420"/>
    </cofactor>
</comment>
<comment type="similarity">
    <text evidence="2">Belongs to the FAH family.</text>
</comment>
<dbReference type="RefSeq" id="WP_124081090.1">
    <property type="nucleotide sequence ID" value="NZ_UWPJ01000027.1"/>
</dbReference>
<dbReference type="PANTHER" id="PTHR42796:SF4">
    <property type="entry name" value="FUMARYLACETOACETATE HYDROLASE DOMAIN-CONTAINING PROTEIN 2A"/>
    <property type="match status" value="1"/>
</dbReference>
<evidence type="ECO:0000313" key="7">
    <source>
        <dbReference type="Proteomes" id="UP000277294"/>
    </source>
</evidence>
<organism evidence="6 7">
    <name type="scientific">Pigmentiphaga humi</name>
    <dbReference type="NCBI Taxonomy" id="2478468"/>
    <lineage>
        <taxon>Bacteria</taxon>
        <taxon>Pseudomonadati</taxon>
        <taxon>Pseudomonadota</taxon>
        <taxon>Betaproteobacteria</taxon>
        <taxon>Burkholderiales</taxon>
        <taxon>Alcaligenaceae</taxon>
        <taxon>Pigmentiphaga</taxon>
    </lineage>
</organism>
<keyword evidence="7" id="KW-1185">Reference proteome</keyword>
<keyword evidence="4" id="KW-0378">Hydrolase</keyword>
<keyword evidence="6" id="KW-0456">Lyase</keyword>
<dbReference type="Proteomes" id="UP000277294">
    <property type="component" value="Unassembled WGS sequence"/>
</dbReference>
<dbReference type="EC" id="4.3.2.3" evidence="6"/>
<dbReference type="GO" id="GO:0019752">
    <property type="term" value="P:carboxylic acid metabolic process"/>
    <property type="evidence" value="ECO:0007669"/>
    <property type="project" value="UniProtKB-ARBA"/>
</dbReference>
<evidence type="ECO:0000256" key="2">
    <source>
        <dbReference type="ARBA" id="ARBA00010211"/>
    </source>
</evidence>
<dbReference type="EMBL" id="UWPJ01000027">
    <property type="protein sequence ID" value="VCU71492.1"/>
    <property type="molecule type" value="Genomic_DNA"/>
</dbReference>
<evidence type="ECO:0000256" key="4">
    <source>
        <dbReference type="ARBA" id="ARBA00022801"/>
    </source>
</evidence>
<dbReference type="InterPro" id="IPR051121">
    <property type="entry name" value="FAH"/>
</dbReference>
<sequence>MKLIKFQADGRTSTGIVAGSGVVDVGRRAPHLSTIGAMAAAPDEVARLARGASADHALADVTLLAPIEPANRIFCVGVNYKSHAEETGRDVSPRPSVFIRVHESIVPHGMPIIRPKASTRFDFEGELAAVIGRPAHLVSEQDALQYVAGYSCFMDGSIRDYQKFSVTAGKNFDRSGAYGPWIVTADEIPDPTRLTLATRLNGREMQRSGTDLLIYSVPLILSYLSEITTLVPGDVIATGTPAGVGHRRDPQVWMKQGDRIEVDIAGIGILANTVEDEQ</sequence>
<dbReference type="GO" id="GO:0016787">
    <property type="term" value="F:hydrolase activity"/>
    <property type="evidence" value="ECO:0007669"/>
    <property type="project" value="UniProtKB-KW"/>
</dbReference>
<dbReference type="Gene3D" id="3.90.850.10">
    <property type="entry name" value="Fumarylacetoacetase-like, C-terminal domain"/>
    <property type="match status" value="1"/>
</dbReference>
<dbReference type="SUPFAM" id="SSF56529">
    <property type="entry name" value="FAH"/>
    <property type="match status" value="1"/>
</dbReference>
<evidence type="ECO:0000256" key="3">
    <source>
        <dbReference type="ARBA" id="ARBA00022723"/>
    </source>
</evidence>
<dbReference type="GO" id="GO:0050385">
    <property type="term" value="F:ureidoglycolate lyase activity"/>
    <property type="evidence" value="ECO:0007669"/>
    <property type="project" value="UniProtKB-EC"/>
</dbReference>
<feature type="domain" description="Fumarylacetoacetase-like C-terminal" evidence="5">
    <location>
        <begin position="73"/>
        <end position="274"/>
    </location>
</feature>
<dbReference type="OrthoDB" id="9805307at2"/>
<dbReference type="Pfam" id="PF01557">
    <property type="entry name" value="FAA_hydrolase"/>
    <property type="match status" value="1"/>
</dbReference>
<proteinExistence type="inferred from homology"/>
<gene>
    <name evidence="6" type="ORF">PIGHUM_03577</name>
</gene>
<keyword evidence="3" id="KW-0479">Metal-binding</keyword>
<dbReference type="FunFam" id="3.90.850.10:FF:000002">
    <property type="entry name" value="2-hydroxyhepta-2,4-diene-1,7-dioate isomerase"/>
    <property type="match status" value="1"/>
</dbReference>
<dbReference type="InterPro" id="IPR011234">
    <property type="entry name" value="Fumarylacetoacetase-like_C"/>
</dbReference>